<dbReference type="Pfam" id="PF07714">
    <property type="entry name" value="PK_Tyr_Ser-Thr"/>
    <property type="match status" value="1"/>
</dbReference>
<dbReference type="InterPro" id="IPR011009">
    <property type="entry name" value="Kinase-like_dom_sf"/>
</dbReference>
<dbReference type="EMBL" id="CM026423">
    <property type="protein sequence ID" value="KAG0582469.1"/>
    <property type="molecule type" value="Genomic_DNA"/>
</dbReference>
<accession>A0A8T0IHS3</accession>
<proteinExistence type="predicted"/>
<dbReference type="GO" id="GO:0004674">
    <property type="term" value="F:protein serine/threonine kinase activity"/>
    <property type="evidence" value="ECO:0007669"/>
    <property type="project" value="TreeGrafter"/>
</dbReference>
<dbReference type="GO" id="GO:0005524">
    <property type="term" value="F:ATP binding"/>
    <property type="evidence" value="ECO:0007669"/>
    <property type="project" value="InterPro"/>
</dbReference>
<dbReference type="PANTHER" id="PTHR44329:SF260">
    <property type="entry name" value="PROTEIN KINASE DOMAIN-CONTAINING PROTEIN"/>
    <property type="match status" value="1"/>
</dbReference>
<comment type="caution">
    <text evidence="2">The sequence shown here is derived from an EMBL/GenBank/DDBJ whole genome shotgun (WGS) entry which is preliminary data.</text>
</comment>
<evidence type="ECO:0000313" key="3">
    <source>
        <dbReference type="Proteomes" id="UP000822688"/>
    </source>
</evidence>
<dbReference type="Gene3D" id="3.30.200.20">
    <property type="entry name" value="Phosphorylase Kinase, domain 1"/>
    <property type="match status" value="1"/>
</dbReference>
<name>A0A8T0IHS3_CERPU</name>
<protein>
    <recommendedName>
        <fullName evidence="1">Protein kinase domain-containing protein</fullName>
    </recommendedName>
</protein>
<feature type="domain" description="Protein kinase" evidence="1">
    <location>
        <begin position="253"/>
        <end position="338"/>
    </location>
</feature>
<dbReference type="PROSITE" id="PS50011">
    <property type="entry name" value="PROTEIN_KINASE_DOM"/>
    <property type="match status" value="1"/>
</dbReference>
<dbReference type="SUPFAM" id="SSF56112">
    <property type="entry name" value="Protein kinase-like (PK-like)"/>
    <property type="match status" value="1"/>
</dbReference>
<dbReference type="InterPro" id="IPR051681">
    <property type="entry name" value="Ser/Thr_Kinases-Pseudokinases"/>
</dbReference>
<organism evidence="2 3">
    <name type="scientific">Ceratodon purpureus</name>
    <name type="common">Fire moss</name>
    <name type="synonym">Dicranum purpureum</name>
    <dbReference type="NCBI Taxonomy" id="3225"/>
    <lineage>
        <taxon>Eukaryota</taxon>
        <taxon>Viridiplantae</taxon>
        <taxon>Streptophyta</taxon>
        <taxon>Embryophyta</taxon>
        <taxon>Bryophyta</taxon>
        <taxon>Bryophytina</taxon>
        <taxon>Bryopsida</taxon>
        <taxon>Dicranidae</taxon>
        <taxon>Pseudoditrichales</taxon>
        <taxon>Ditrichaceae</taxon>
        <taxon>Ceratodon</taxon>
    </lineage>
</organism>
<evidence type="ECO:0000313" key="2">
    <source>
        <dbReference type="EMBL" id="KAG0582469.1"/>
    </source>
</evidence>
<reference evidence="2" key="1">
    <citation type="submission" date="2020-06" db="EMBL/GenBank/DDBJ databases">
        <title>WGS assembly of Ceratodon purpureus strain R40.</title>
        <authorList>
            <person name="Carey S.B."/>
            <person name="Jenkins J."/>
            <person name="Shu S."/>
            <person name="Lovell J.T."/>
            <person name="Sreedasyam A."/>
            <person name="Maumus F."/>
            <person name="Tiley G.P."/>
            <person name="Fernandez-Pozo N."/>
            <person name="Barry K."/>
            <person name="Chen C."/>
            <person name="Wang M."/>
            <person name="Lipzen A."/>
            <person name="Daum C."/>
            <person name="Saski C.A."/>
            <person name="Payton A.C."/>
            <person name="Mcbreen J.C."/>
            <person name="Conrad R.E."/>
            <person name="Kollar L.M."/>
            <person name="Olsson S."/>
            <person name="Huttunen S."/>
            <person name="Landis J.B."/>
            <person name="Wickett N.J."/>
            <person name="Johnson M.G."/>
            <person name="Rensing S.A."/>
            <person name="Grimwood J."/>
            <person name="Schmutz J."/>
            <person name="Mcdaniel S.F."/>
        </authorList>
    </citation>
    <scope>NUCLEOTIDE SEQUENCE</scope>
    <source>
        <strain evidence="2">R40</strain>
    </source>
</reference>
<dbReference type="Proteomes" id="UP000822688">
    <property type="component" value="Chromosome 3"/>
</dbReference>
<dbReference type="PANTHER" id="PTHR44329">
    <property type="entry name" value="SERINE/THREONINE-PROTEIN KINASE TNNI3K-RELATED"/>
    <property type="match status" value="1"/>
</dbReference>
<dbReference type="AlphaFoldDB" id="A0A8T0IHS3"/>
<evidence type="ECO:0000259" key="1">
    <source>
        <dbReference type="PROSITE" id="PS50011"/>
    </source>
</evidence>
<dbReference type="InterPro" id="IPR001245">
    <property type="entry name" value="Ser-Thr/Tyr_kinase_cat_dom"/>
</dbReference>
<dbReference type="InterPro" id="IPR000719">
    <property type="entry name" value="Prot_kinase_dom"/>
</dbReference>
<sequence>METAWSWLVEETNRNRRVPPSPKRYLELVTGCMEKIAQKMTSLQCNQELCQYLYDLLQRCFRDSYQMLHPSGFYTAPKSRTVDFPQMLWLLLRLAEEVEGFVTHSSDSDVWIQHAIFFPKVSEEVSLVASELALYMKIATYFISLHEGQRDTSILQIMIEHELSSERGVQIAEDVRPRASRDRERLLAKLNVLLRSEGKWGRQMTAFPYRSERQLVTFLLGRLAPAPTISILGSELPVVWSSSSFWEVNYGSLKQLERLGTGGAGIVHKAEWLETLVAEKTFFGSDNPSFKNEVSILAGLSHPNIVPMFCYAMNDRCCSIVMQLMDGDLFHLMQSRLR</sequence>
<gene>
    <name evidence="2" type="ORF">KC19_3G062500</name>
</gene>
<keyword evidence="3" id="KW-1185">Reference proteome</keyword>